<dbReference type="EMBL" id="RBVX01000007">
    <property type="protein sequence ID" value="RSL33532.1"/>
    <property type="molecule type" value="Genomic_DNA"/>
</dbReference>
<accession>A0A428N5L6</accession>
<comment type="caution">
    <text evidence="1">The sequence shown here is derived from an EMBL/GenBank/DDBJ whole genome shotgun (WGS) entry which is preliminary data.</text>
</comment>
<keyword evidence="2" id="KW-1185">Reference proteome</keyword>
<dbReference type="OrthoDB" id="2389720at2"/>
<evidence type="ECO:0000313" key="1">
    <source>
        <dbReference type="EMBL" id="RSL33532.1"/>
    </source>
</evidence>
<organism evidence="1 2">
    <name type="scientific">Salibacterium salarium</name>
    <dbReference type="NCBI Taxonomy" id="284579"/>
    <lineage>
        <taxon>Bacteria</taxon>
        <taxon>Bacillati</taxon>
        <taxon>Bacillota</taxon>
        <taxon>Bacilli</taxon>
        <taxon>Bacillales</taxon>
        <taxon>Bacillaceae</taxon>
    </lineage>
</organism>
<sequence>MMIALSSIDELHAAKNKIEQLNDSRPALFDTLLHVVSLTKQMQLRYEYLGCLVMGENPTKHVNRHIRMSLLKLYQQEVQSLQHHPETEEVIRLFSTYKDIGYQNICKLVLGESPESLKGVPERRF</sequence>
<dbReference type="Proteomes" id="UP000275076">
    <property type="component" value="Unassembled WGS sequence"/>
</dbReference>
<name>A0A428N5L6_9BACI</name>
<gene>
    <name evidence="1" type="ORF">D7Z54_09435</name>
</gene>
<evidence type="ECO:0000313" key="2">
    <source>
        <dbReference type="Proteomes" id="UP000275076"/>
    </source>
</evidence>
<dbReference type="RefSeq" id="WP_125555593.1">
    <property type="nucleotide sequence ID" value="NZ_RBVX01000007.1"/>
</dbReference>
<reference evidence="1 2" key="1">
    <citation type="submission" date="2018-10" db="EMBL/GenBank/DDBJ databases">
        <title>Draft genome sequence of Bacillus salarius IM0101, isolated from a hypersaline soil in Inner Mongolia, China.</title>
        <authorList>
            <person name="Yamprayoonswat W."/>
            <person name="Boonvisut S."/>
            <person name="Jumpathong W."/>
            <person name="Sittihan S."/>
            <person name="Ruangsuj P."/>
            <person name="Wanthongcharoen S."/>
            <person name="Thongpramul N."/>
            <person name="Pimmason S."/>
            <person name="Yu B."/>
            <person name="Yasawong M."/>
        </authorList>
    </citation>
    <scope>NUCLEOTIDE SEQUENCE [LARGE SCALE GENOMIC DNA]</scope>
    <source>
        <strain evidence="1 2">IM0101</strain>
    </source>
</reference>
<protein>
    <submittedName>
        <fullName evidence="1">Uncharacterized protein</fullName>
    </submittedName>
</protein>
<dbReference type="AlphaFoldDB" id="A0A428N5L6"/>
<proteinExistence type="predicted"/>